<comment type="caution">
    <text evidence="1">The sequence shown here is derived from an EMBL/GenBank/DDBJ whole genome shotgun (WGS) entry which is preliminary data.</text>
</comment>
<dbReference type="Proteomes" id="UP001153954">
    <property type="component" value="Unassembled WGS sequence"/>
</dbReference>
<proteinExistence type="predicted"/>
<dbReference type="EMBL" id="CAKOGL010000005">
    <property type="protein sequence ID" value="CAH2086622.1"/>
    <property type="molecule type" value="Genomic_DNA"/>
</dbReference>
<keyword evidence="2" id="KW-1185">Reference proteome</keyword>
<protein>
    <submittedName>
        <fullName evidence="1">Uncharacterized protein</fullName>
    </submittedName>
</protein>
<name>A0AAU9TKF0_EUPED</name>
<gene>
    <name evidence="1" type="ORF">EEDITHA_LOCUS2974</name>
</gene>
<organism evidence="1 2">
    <name type="scientific">Euphydryas editha</name>
    <name type="common">Edith's checkerspot</name>
    <dbReference type="NCBI Taxonomy" id="104508"/>
    <lineage>
        <taxon>Eukaryota</taxon>
        <taxon>Metazoa</taxon>
        <taxon>Ecdysozoa</taxon>
        <taxon>Arthropoda</taxon>
        <taxon>Hexapoda</taxon>
        <taxon>Insecta</taxon>
        <taxon>Pterygota</taxon>
        <taxon>Neoptera</taxon>
        <taxon>Endopterygota</taxon>
        <taxon>Lepidoptera</taxon>
        <taxon>Glossata</taxon>
        <taxon>Ditrysia</taxon>
        <taxon>Papilionoidea</taxon>
        <taxon>Nymphalidae</taxon>
        <taxon>Nymphalinae</taxon>
        <taxon>Euphydryas</taxon>
    </lineage>
</organism>
<reference evidence="1" key="1">
    <citation type="submission" date="2022-03" db="EMBL/GenBank/DDBJ databases">
        <authorList>
            <person name="Tunstrom K."/>
        </authorList>
    </citation>
    <scope>NUCLEOTIDE SEQUENCE</scope>
</reference>
<sequence length="77" mass="8134">MVVGVVGVAARGAGGARVCGAVAALLALPALSHTLPRHTLLNMQDVYLEAKVVYNFVAAINTLMKDRRDTDEGAEER</sequence>
<dbReference type="AlphaFoldDB" id="A0AAU9TKF0"/>
<evidence type="ECO:0000313" key="2">
    <source>
        <dbReference type="Proteomes" id="UP001153954"/>
    </source>
</evidence>
<accession>A0AAU9TKF0</accession>
<evidence type="ECO:0000313" key="1">
    <source>
        <dbReference type="EMBL" id="CAH2086622.1"/>
    </source>
</evidence>